<dbReference type="AlphaFoldDB" id="A0A8B8QTV9"/>
<feature type="domain" description="Myb-like" evidence="7">
    <location>
        <begin position="13"/>
        <end position="65"/>
    </location>
</feature>
<keyword evidence="5" id="KW-0804">Transcription</keyword>
<feature type="domain" description="HTH myb-type" evidence="8">
    <location>
        <begin position="13"/>
        <end position="65"/>
    </location>
</feature>
<dbReference type="FunFam" id="1.10.10.60:FF:000001">
    <property type="entry name" value="MYB-related transcription factor"/>
    <property type="match status" value="1"/>
</dbReference>
<dbReference type="GO" id="GO:0003677">
    <property type="term" value="F:DNA binding"/>
    <property type="evidence" value="ECO:0007669"/>
    <property type="project" value="UniProtKB-KW"/>
</dbReference>
<dbReference type="InterPro" id="IPR001005">
    <property type="entry name" value="SANT/Myb"/>
</dbReference>
<dbReference type="InterPro" id="IPR051953">
    <property type="entry name" value="Plant_SW-associated_TFs"/>
</dbReference>
<dbReference type="GeneID" id="115755409"/>
<comment type="subcellular location">
    <subcellularLocation>
        <location evidence="1">Nucleus</location>
    </subcellularLocation>
</comment>
<dbReference type="SUPFAM" id="SSF46689">
    <property type="entry name" value="Homeodomain-like"/>
    <property type="match status" value="1"/>
</dbReference>
<evidence type="ECO:0000256" key="4">
    <source>
        <dbReference type="ARBA" id="ARBA00023125"/>
    </source>
</evidence>
<keyword evidence="6" id="KW-0539">Nucleus</keyword>
<dbReference type="SMART" id="SM00717">
    <property type="entry name" value="SANT"/>
    <property type="match status" value="2"/>
</dbReference>
<evidence type="ECO:0000256" key="5">
    <source>
        <dbReference type="ARBA" id="ARBA00023163"/>
    </source>
</evidence>
<reference evidence="10" key="1">
    <citation type="submission" date="2025-08" db="UniProtKB">
        <authorList>
            <consortium name="RefSeq"/>
        </authorList>
    </citation>
    <scope>IDENTIFICATION</scope>
    <source>
        <tissue evidence="10">Leaf</tissue>
    </source>
</reference>
<name>A0A8B8QTV9_9MYRT</name>
<keyword evidence="9" id="KW-1185">Reference proteome</keyword>
<dbReference type="Proteomes" id="UP000827889">
    <property type="component" value="Chromosome 9"/>
</dbReference>
<dbReference type="PROSITE" id="PS51294">
    <property type="entry name" value="HTH_MYB"/>
    <property type="match status" value="2"/>
</dbReference>
<accession>A0A8B8QTV9</accession>
<dbReference type="Gene3D" id="1.10.10.60">
    <property type="entry name" value="Homeodomain-like"/>
    <property type="match status" value="2"/>
</dbReference>
<evidence type="ECO:0000256" key="2">
    <source>
        <dbReference type="ARBA" id="ARBA00022737"/>
    </source>
</evidence>
<dbReference type="GO" id="GO:0005634">
    <property type="term" value="C:nucleus"/>
    <property type="evidence" value="ECO:0007669"/>
    <property type="project" value="UniProtKB-SubCell"/>
</dbReference>
<evidence type="ECO:0000259" key="8">
    <source>
        <dbReference type="PROSITE" id="PS51294"/>
    </source>
</evidence>
<proteinExistence type="predicted"/>
<keyword evidence="2" id="KW-0677">Repeat</keyword>
<gene>
    <name evidence="10" type="primary">LOC115755409</name>
</gene>
<dbReference type="KEGG" id="rarg:115755409"/>
<dbReference type="RefSeq" id="XP_030550649.1">
    <property type="nucleotide sequence ID" value="XM_030694789.2"/>
</dbReference>
<dbReference type="InterPro" id="IPR017930">
    <property type="entry name" value="Myb_dom"/>
</dbReference>
<dbReference type="OrthoDB" id="2143914at2759"/>
<sequence length="257" mass="29671">MARYPRNDRSNNRTVVKKGAWSAEEDQKLVAYIKRYGIWNWTHMANPAGLARTGKSCRLRWMNYLRPNIKHGNITKEEEETIIELHRVLGNRWAAIAARLPGRTDNEIKNYWNTRLKKQLSEEKFRLQNSCNDVDVHTDREDMLFHPSNDCPNATNHGPDGQILTTNADNYCPPVGVHDEKPWSHNGCSAQEYEDGEGEGVWKQVLPLEDLYIEEDFEYMWANSGTQNTPSDGCTQPEPTYFASSYDDFILDLWGES</sequence>
<evidence type="ECO:0000313" key="9">
    <source>
        <dbReference type="Proteomes" id="UP000827889"/>
    </source>
</evidence>
<dbReference type="CDD" id="cd00167">
    <property type="entry name" value="SANT"/>
    <property type="match status" value="1"/>
</dbReference>
<organism evidence="9 10">
    <name type="scientific">Rhodamnia argentea</name>
    <dbReference type="NCBI Taxonomy" id="178133"/>
    <lineage>
        <taxon>Eukaryota</taxon>
        <taxon>Viridiplantae</taxon>
        <taxon>Streptophyta</taxon>
        <taxon>Embryophyta</taxon>
        <taxon>Tracheophyta</taxon>
        <taxon>Spermatophyta</taxon>
        <taxon>Magnoliopsida</taxon>
        <taxon>eudicotyledons</taxon>
        <taxon>Gunneridae</taxon>
        <taxon>Pentapetalae</taxon>
        <taxon>rosids</taxon>
        <taxon>malvids</taxon>
        <taxon>Myrtales</taxon>
        <taxon>Myrtaceae</taxon>
        <taxon>Myrtoideae</taxon>
        <taxon>Myrteae</taxon>
        <taxon>Australasian group</taxon>
        <taxon>Rhodamnia</taxon>
    </lineage>
</organism>
<dbReference type="PROSITE" id="PS50090">
    <property type="entry name" value="MYB_LIKE"/>
    <property type="match status" value="2"/>
</dbReference>
<evidence type="ECO:0000313" key="10">
    <source>
        <dbReference type="RefSeq" id="XP_030550649.1"/>
    </source>
</evidence>
<dbReference type="InterPro" id="IPR009057">
    <property type="entry name" value="Homeodomain-like_sf"/>
</dbReference>
<dbReference type="Pfam" id="PF00249">
    <property type="entry name" value="Myb_DNA-binding"/>
    <property type="match status" value="2"/>
</dbReference>
<dbReference type="PANTHER" id="PTHR47997">
    <property type="entry name" value="MYB DOMAIN PROTEIN 55"/>
    <property type="match status" value="1"/>
</dbReference>
<dbReference type="PANTHER" id="PTHR47997:SF28">
    <property type="entry name" value="TRANSCRIPTION FACTOR MYB15-LIKE"/>
    <property type="match status" value="1"/>
</dbReference>
<protein>
    <submittedName>
        <fullName evidence="10">Transcription factor MYB13-like</fullName>
    </submittedName>
</protein>
<feature type="domain" description="Myb-like" evidence="7">
    <location>
        <begin position="66"/>
        <end position="116"/>
    </location>
</feature>
<evidence type="ECO:0000256" key="3">
    <source>
        <dbReference type="ARBA" id="ARBA00023015"/>
    </source>
</evidence>
<evidence type="ECO:0000256" key="6">
    <source>
        <dbReference type="ARBA" id="ARBA00023242"/>
    </source>
</evidence>
<evidence type="ECO:0000256" key="1">
    <source>
        <dbReference type="ARBA" id="ARBA00004123"/>
    </source>
</evidence>
<feature type="domain" description="HTH myb-type" evidence="8">
    <location>
        <begin position="66"/>
        <end position="120"/>
    </location>
</feature>
<evidence type="ECO:0000259" key="7">
    <source>
        <dbReference type="PROSITE" id="PS50090"/>
    </source>
</evidence>
<keyword evidence="4" id="KW-0238">DNA-binding</keyword>
<keyword evidence="3" id="KW-0805">Transcription regulation</keyword>